<proteinExistence type="predicted"/>
<keyword evidence="2" id="KW-1185">Reference proteome</keyword>
<comment type="caution">
    <text evidence="1">The sequence shown here is derived from an EMBL/GenBank/DDBJ whole genome shotgun (WGS) entry which is preliminary data.</text>
</comment>
<dbReference type="OrthoDB" id="160294at2759"/>
<feature type="non-terminal residue" evidence="1">
    <location>
        <position position="1"/>
    </location>
</feature>
<evidence type="ECO:0000313" key="1">
    <source>
        <dbReference type="EMBL" id="GBN60245.1"/>
    </source>
</evidence>
<protein>
    <submittedName>
        <fullName evidence="1">Uncharacterized protein</fullName>
    </submittedName>
</protein>
<accession>A0A4Y2Q7S9</accession>
<dbReference type="InterPro" id="IPR015819">
    <property type="entry name" value="Lipid_transp_b-sht_shell"/>
</dbReference>
<reference evidence="1 2" key="1">
    <citation type="journal article" date="2019" name="Sci. Rep.">
        <title>Orb-weaving spider Araneus ventricosus genome elucidates the spidroin gene catalogue.</title>
        <authorList>
            <person name="Kono N."/>
            <person name="Nakamura H."/>
            <person name="Ohtoshi R."/>
            <person name="Moran D.A.P."/>
            <person name="Shinohara A."/>
            <person name="Yoshida Y."/>
            <person name="Fujiwara M."/>
            <person name="Mori M."/>
            <person name="Tomita M."/>
            <person name="Arakawa K."/>
        </authorList>
    </citation>
    <scope>NUCLEOTIDE SEQUENCE [LARGE SCALE GENOMIC DNA]</scope>
</reference>
<sequence length="219" mass="25629">PVYYYHKNKESSFKVEPGFFAEERGGKYPDHVKVETDGHIAEPFRYLAKRFNPCHGNLCDNPLPLPTTRFPKSFRQAFFAIWVDDLSIDKNLFASIGVFIPFDQTTFGAGINRRATLSLPLKIKLDLEVKEKKLSYQWTPVKHEIYHFKYEPYTYTDLYGNGVPAVLEDGYHPVQRKSRKHVSQTLFYSYLQRNFRPRWPSGEVTALEPEGSRFETFYP</sequence>
<dbReference type="Proteomes" id="UP000499080">
    <property type="component" value="Unassembled WGS sequence"/>
</dbReference>
<organism evidence="1 2">
    <name type="scientific">Araneus ventricosus</name>
    <name type="common">Orbweaver spider</name>
    <name type="synonym">Epeira ventricosa</name>
    <dbReference type="NCBI Taxonomy" id="182803"/>
    <lineage>
        <taxon>Eukaryota</taxon>
        <taxon>Metazoa</taxon>
        <taxon>Ecdysozoa</taxon>
        <taxon>Arthropoda</taxon>
        <taxon>Chelicerata</taxon>
        <taxon>Arachnida</taxon>
        <taxon>Araneae</taxon>
        <taxon>Araneomorphae</taxon>
        <taxon>Entelegynae</taxon>
        <taxon>Araneoidea</taxon>
        <taxon>Araneidae</taxon>
        <taxon>Araneus</taxon>
    </lineage>
</organism>
<name>A0A4Y2Q7S9_ARAVE</name>
<dbReference type="Gene3D" id="2.20.80.10">
    <property type="entry name" value="Lipovitellin-phosvitin complex, chain A, domain 4"/>
    <property type="match status" value="1"/>
</dbReference>
<dbReference type="GO" id="GO:0005319">
    <property type="term" value="F:lipid transporter activity"/>
    <property type="evidence" value="ECO:0007669"/>
    <property type="project" value="InterPro"/>
</dbReference>
<gene>
    <name evidence="1" type="ORF">AVEN_255461_1</name>
</gene>
<dbReference type="SUPFAM" id="SSF56968">
    <property type="entry name" value="Lipovitellin-phosvitin complex, beta-sheet shell regions"/>
    <property type="match status" value="1"/>
</dbReference>
<dbReference type="EMBL" id="BGPR01137555">
    <property type="protein sequence ID" value="GBN60245.1"/>
    <property type="molecule type" value="Genomic_DNA"/>
</dbReference>
<dbReference type="AlphaFoldDB" id="A0A4Y2Q7S9"/>
<evidence type="ECO:0000313" key="2">
    <source>
        <dbReference type="Proteomes" id="UP000499080"/>
    </source>
</evidence>